<dbReference type="EMBL" id="JAJJHW010003409">
    <property type="protein sequence ID" value="KAH8358754.1"/>
    <property type="molecule type" value="Genomic_DNA"/>
</dbReference>
<feature type="transmembrane region" description="Helical" evidence="1">
    <location>
        <begin position="107"/>
        <end position="132"/>
    </location>
</feature>
<evidence type="ECO:0000256" key="1">
    <source>
        <dbReference type="SAM" id="Phobius"/>
    </source>
</evidence>
<keyword evidence="1" id="KW-0812">Transmembrane</keyword>
<evidence type="ECO:0000313" key="2">
    <source>
        <dbReference type="EMBL" id="KAH8358754.1"/>
    </source>
</evidence>
<name>A0AAD4JSG7_9MUSC</name>
<feature type="transmembrane region" description="Helical" evidence="1">
    <location>
        <begin position="59"/>
        <end position="81"/>
    </location>
</feature>
<feature type="transmembrane region" description="Helical" evidence="1">
    <location>
        <begin position="28"/>
        <end position="47"/>
    </location>
</feature>
<comment type="caution">
    <text evidence="2">The sequence shown here is derived from an EMBL/GenBank/DDBJ whole genome shotgun (WGS) entry which is preliminary data.</text>
</comment>
<keyword evidence="3" id="KW-1185">Reference proteome</keyword>
<keyword evidence="1" id="KW-1133">Transmembrane helix</keyword>
<accession>A0AAD4JSG7</accession>
<proteinExistence type="predicted"/>
<keyword evidence="1" id="KW-0472">Membrane</keyword>
<protein>
    <submittedName>
        <fullName evidence="2">Uncharacterized protein</fullName>
    </submittedName>
</protein>
<feature type="non-terminal residue" evidence="2">
    <location>
        <position position="1"/>
    </location>
</feature>
<dbReference type="AlphaFoldDB" id="A0AAD4JSG7"/>
<sequence length="142" mass="16424">LLCILNAAVFGNIVPTTTSYCQLFQQTASTSTAYICIIYALSTWFFHSNFSEPRQHMRIVFLAMLLIMIITHIIVLVLTILEEYYADVDDSIDMHEVFSNYDTTCQILTIVLTVLTILVLIFVFIYLCIATVEKQRELNRRR</sequence>
<reference evidence="2" key="1">
    <citation type="journal article" date="2021" name="Mol. Ecol. Resour.">
        <title>Phylogenomic analyses of the genus Drosophila reveals genomic signals of climate adaptation.</title>
        <authorList>
            <person name="Li F."/>
            <person name="Rane R.V."/>
            <person name="Luria V."/>
            <person name="Xiong Z."/>
            <person name="Chen J."/>
            <person name="Li Z."/>
            <person name="Catullo R.A."/>
            <person name="Griffin P.C."/>
            <person name="Schiffer M."/>
            <person name="Pearce S."/>
            <person name="Lee S.F."/>
            <person name="McElroy K."/>
            <person name="Stocker A."/>
            <person name="Shirriffs J."/>
            <person name="Cockerell F."/>
            <person name="Coppin C."/>
            <person name="Sgro C.M."/>
            <person name="Karger A."/>
            <person name="Cain J.W."/>
            <person name="Weber J.A."/>
            <person name="Santpere G."/>
            <person name="Kirschner M.W."/>
            <person name="Hoffmann A.A."/>
            <person name="Oakeshott J.G."/>
            <person name="Zhang G."/>
        </authorList>
    </citation>
    <scope>NUCLEOTIDE SEQUENCE</scope>
    <source>
        <strain evidence="2">BGI-SZ-2011g</strain>
    </source>
</reference>
<organism evidence="2 3">
    <name type="scientific">Drosophila rubida</name>
    <dbReference type="NCBI Taxonomy" id="30044"/>
    <lineage>
        <taxon>Eukaryota</taxon>
        <taxon>Metazoa</taxon>
        <taxon>Ecdysozoa</taxon>
        <taxon>Arthropoda</taxon>
        <taxon>Hexapoda</taxon>
        <taxon>Insecta</taxon>
        <taxon>Pterygota</taxon>
        <taxon>Neoptera</taxon>
        <taxon>Endopterygota</taxon>
        <taxon>Diptera</taxon>
        <taxon>Brachycera</taxon>
        <taxon>Muscomorpha</taxon>
        <taxon>Ephydroidea</taxon>
        <taxon>Drosophilidae</taxon>
        <taxon>Drosophila</taxon>
    </lineage>
</organism>
<dbReference type="Proteomes" id="UP001200034">
    <property type="component" value="Unassembled WGS sequence"/>
</dbReference>
<evidence type="ECO:0000313" key="3">
    <source>
        <dbReference type="Proteomes" id="UP001200034"/>
    </source>
</evidence>
<gene>
    <name evidence="2" type="ORF">KR093_002236</name>
</gene>
<feature type="non-terminal residue" evidence="2">
    <location>
        <position position="142"/>
    </location>
</feature>